<dbReference type="InterPro" id="IPR012347">
    <property type="entry name" value="Ferritin-like"/>
</dbReference>
<keyword evidence="2" id="KW-0167">Capsid protein</keyword>
<proteinExistence type="predicted"/>
<dbReference type="Gene3D" id="1.20.1260.10">
    <property type="match status" value="1"/>
</dbReference>
<evidence type="ECO:0000313" key="3">
    <source>
        <dbReference type="Proteomes" id="UP000830167"/>
    </source>
</evidence>
<reference evidence="2" key="1">
    <citation type="submission" date="2021-12" db="EMBL/GenBank/DDBJ databases">
        <title>Alicyclobacillaceae gen. nov., sp. nov., isolated from chalcocite enrichment system.</title>
        <authorList>
            <person name="Jiang Z."/>
        </authorList>
    </citation>
    <scope>NUCLEOTIDE SEQUENCE</scope>
    <source>
        <strain evidence="2">MYW30-H2</strain>
    </source>
</reference>
<protein>
    <submittedName>
        <fullName evidence="2">Spore coat protein</fullName>
    </submittedName>
</protein>
<gene>
    <name evidence="2" type="ORF">LSG31_02780</name>
</gene>
<evidence type="ECO:0000256" key="1">
    <source>
        <dbReference type="SAM" id="MobiDB-lite"/>
    </source>
</evidence>
<evidence type="ECO:0000313" key="2">
    <source>
        <dbReference type="EMBL" id="UOF91200.1"/>
    </source>
</evidence>
<dbReference type="InterPro" id="IPR012851">
    <property type="entry name" value="Spore_coat_CotF-like"/>
</dbReference>
<dbReference type="EMBL" id="CP089291">
    <property type="protein sequence ID" value="UOF91200.1"/>
    <property type="molecule type" value="Genomic_DNA"/>
</dbReference>
<dbReference type="Pfam" id="PF07875">
    <property type="entry name" value="Coat_F"/>
    <property type="match status" value="1"/>
</dbReference>
<sequence length="183" mass="20512">MSLQTHEAYELNHLLMGCYDILTCMGAFVHQVKCQELKSILQKQFAAHIQDYNIKVDYAKQGNSSEKLNVPAMPAKMSGTPKPAQTGMPNIDSTQFDDRAIATIYLLTLKNNGKNYAAAAFEADNTQLRAFLEDAFTMCSHHAYEVAGWMRKNGYYPGEEATATYMQALGQTYDKVRQMAPVH</sequence>
<feature type="region of interest" description="Disordered" evidence="1">
    <location>
        <begin position="69"/>
        <end position="92"/>
    </location>
</feature>
<dbReference type="Proteomes" id="UP000830167">
    <property type="component" value="Chromosome"/>
</dbReference>
<name>A0ABY4CTI5_9BACL</name>
<organism evidence="2 3">
    <name type="scientific">Fodinisporobacter ferrooxydans</name>
    <dbReference type="NCBI Taxonomy" id="2901836"/>
    <lineage>
        <taxon>Bacteria</taxon>
        <taxon>Bacillati</taxon>
        <taxon>Bacillota</taxon>
        <taxon>Bacilli</taxon>
        <taxon>Bacillales</taxon>
        <taxon>Alicyclobacillaceae</taxon>
        <taxon>Fodinisporobacter</taxon>
    </lineage>
</organism>
<keyword evidence="2" id="KW-0946">Virion</keyword>
<dbReference type="RefSeq" id="WP_347437890.1">
    <property type="nucleotide sequence ID" value="NZ_CP089291.1"/>
</dbReference>
<accession>A0ABY4CTI5</accession>
<keyword evidence="3" id="KW-1185">Reference proteome</keyword>